<protein>
    <recommendedName>
        <fullName evidence="3">F0F1-ATPase subunit Ca2+/Mg2+ transporter</fullName>
    </recommendedName>
</protein>
<evidence type="ECO:0000313" key="2">
    <source>
        <dbReference type="EMBL" id="SVA11468.1"/>
    </source>
</evidence>
<sequence>MSDKDKNGLQRAIGASYSVLGALGLFGAGGYWLDKYRGSENFWVVIGLLLGVVVGLYELSKYILKK</sequence>
<evidence type="ECO:0008006" key="3">
    <source>
        <dbReference type="Google" id="ProtNLM"/>
    </source>
</evidence>
<dbReference type="EMBL" id="UINC01004061">
    <property type="protein sequence ID" value="SVA11468.1"/>
    <property type="molecule type" value="Genomic_DNA"/>
</dbReference>
<proteinExistence type="predicted"/>
<reference evidence="2" key="1">
    <citation type="submission" date="2018-05" db="EMBL/GenBank/DDBJ databases">
        <authorList>
            <person name="Lanie J.A."/>
            <person name="Ng W.-L."/>
            <person name="Kazmierczak K.M."/>
            <person name="Andrzejewski T.M."/>
            <person name="Davidsen T.M."/>
            <person name="Wayne K.J."/>
            <person name="Tettelin H."/>
            <person name="Glass J.I."/>
            <person name="Rusch D."/>
            <person name="Podicherti R."/>
            <person name="Tsui H.-C.T."/>
            <person name="Winkler M.E."/>
        </authorList>
    </citation>
    <scope>NUCLEOTIDE SEQUENCE</scope>
</reference>
<organism evidence="2">
    <name type="scientific">marine metagenome</name>
    <dbReference type="NCBI Taxonomy" id="408172"/>
    <lineage>
        <taxon>unclassified sequences</taxon>
        <taxon>metagenomes</taxon>
        <taxon>ecological metagenomes</taxon>
    </lineage>
</organism>
<dbReference type="AlphaFoldDB" id="A0A381T7A5"/>
<keyword evidence="1" id="KW-0812">Transmembrane</keyword>
<evidence type="ECO:0000256" key="1">
    <source>
        <dbReference type="SAM" id="Phobius"/>
    </source>
</evidence>
<dbReference type="InterPro" id="IPR032820">
    <property type="entry name" value="ATPase_put"/>
</dbReference>
<keyword evidence="1" id="KW-1133">Transmembrane helix</keyword>
<name>A0A381T7A5_9ZZZZ</name>
<feature type="transmembrane region" description="Helical" evidence="1">
    <location>
        <begin position="12"/>
        <end position="30"/>
    </location>
</feature>
<gene>
    <name evidence="2" type="ORF">METZ01_LOCUS64322</name>
</gene>
<feature type="transmembrane region" description="Helical" evidence="1">
    <location>
        <begin position="42"/>
        <end position="60"/>
    </location>
</feature>
<keyword evidence="1" id="KW-0472">Membrane</keyword>
<accession>A0A381T7A5</accession>
<dbReference type="Pfam" id="PF09527">
    <property type="entry name" value="ATPase_gene1"/>
    <property type="match status" value="1"/>
</dbReference>